<dbReference type="InterPro" id="IPR001810">
    <property type="entry name" value="F-box_dom"/>
</dbReference>
<gene>
    <name evidence="3" type="ORF">N0V83_010530</name>
</gene>
<sequence length="460" mass="52680">MSGTKLSILSEDDVDNTPLPSYLARHVNLGFNSADIAALVSSIDSSQRSHFSSALFNLPAELLLQIVEHVPIDHVLDFRLVCRGFRDAIDGRVLFQYLQRTQLIGYMGSKPSRHMEGLDDEQYEQIHLLIARFHYIEHTGEKEDGTSFLGPIWSGTHAVFHIDDDWFQSFRQIGGAAARGGDTIEDADTRWLNTLDRLELRRAEEGFGTLRWCIKLDHSVLDMDFPLETGRNTFDIDVHLHTRTLRVGWKDMLIQALKTERALRRMMEEKQDSLFTFSHAEDCLRAVRRQRLQSALDPENRVDIHIKWSLRLLHPLFGKPHDDHHVTLGEVENEATNILLLLRREASMDSRQIAYLRKLALDYEATETEMHELDQAFREFKTQLSLPGFHLSVSLPGLDTCKPSRNPIAWPDDLRAKIETQIGKWRSQKHAIDKIKALLSVSNIALALPDDSFDDLGSDF</sequence>
<evidence type="ECO:0000259" key="2">
    <source>
        <dbReference type="PROSITE" id="PS50181"/>
    </source>
</evidence>
<name>A0A9W8Y078_9PLEO</name>
<dbReference type="Pfam" id="PF00646">
    <property type="entry name" value="F-box"/>
    <property type="match status" value="1"/>
</dbReference>
<comment type="caution">
    <text evidence="3">The sequence shown here is derived from an EMBL/GenBank/DDBJ whole genome shotgun (WGS) entry which is preliminary data.</text>
</comment>
<reference evidence="3" key="1">
    <citation type="submission" date="2022-10" db="EMBL/GenBank/DDBJ databases">
        <title>Tapping the CABI collections for fungal endophytes: first genome assemblies for Collariella, Neodidymelliopsis, Ascochyta clinopodiicola, Didymella pomorum, Didymosphaeria variabile, Neocosmospora piperis and Neocucurbitaria cava.</title>
        <authorList>
            <person name="Hill R."/>
        </authorList>
    </citation>
    <scope>NUCLEOTIDE SEQUENCE</scope>
    <source>
        <strain evidence="3">IMI 356814</strain>
    </source>
</reference>
<dbReference type="Proteomes" id="UP001140560">
    <property type="component" value="Unassembled WGS sequence"/>
</dbReference>
<dbReference type="PROSITE" id="PS50181">
    <property type="entry name" value="FBOX"/>
    <property type="match status" value="1"/>
</dbReference>
<dbReference type="OrthoDB" id="3695298at2759"/>
<evidence type="ECO:0000313" key="4">
    <source>
        <dbReference type="Proteomes" id="UP001140560"/>
    </source>
</evidence>
<dbReference type="InterPro" id="IPR036047">
    <property type="entry name" value="F-box-like_dom_sf"/>
</dbReference>
<dbReference type="Gene3D" id="1.20.1280.50">
    <property type="match status" value="1"/>
</dbReference>
<organism evidence="3 4">
    <name type="scientific">Neocucurbitaria cava</name>
    <dbReference type="NCBI Taxonomy" id="798079"/>
    <lineage>
        <taxon>Eukaryota</taxon>
        <taxon>Fungi</taxon>
        <taxon>Dikarya</taxon>
        <taxon>Ascomycota</taxon>
        <taxon>Pezizomycotina</taxon>
        <taxon>Dothideomycetes</taxon>
        <taxon>Pleosporomycetidae</taxon>
        <taxon>Pleosporales</taxon>
        <taxon>Pleosporineae</taxon>
        <taxon>Cucurbitariaceae</taxon>
        <taxon>Neocucurbitaria</taxon>
    </lineage>
</organism>
<evidence type="ECO:0000313" key="3">
    <source>
        <dbReference type="EMBL" id="KAJ4362437.1"/>
    </source>
</evidence>
<dbReference type="SMART" id="SM00256">
    <property type="entry name" value="FBOX"/>
    <property type="match status" value="1"/>
</dbReference>
<dbReference type="SUPFAM" id="SSF81383">
    <property type="entry name" value="F-box domain"/>
    <property type="match status" value="1"/>
</dbReference>
<feature type="domain" description="F-box" evidence="2">
    <location>
        <begin position="52"/>
        <end position="98"/>
    </location>
</feature>
<accession>A0A9W8Y078</accession>
<feature type="coiled-coil region" evidence="1">
    <location>
        <begin position="356"/>
        <end position="383"/>
    </location>
</feature>
<dbReference type="AlphaFoldDB" id="A0A9W8Y078"/>
<keyword evidence="1" id="KW-0175">Coiled coil</keyword>
<proteinExistence type="predicted"/>
<protein>
    <recommendedName>
        <fullName evidence="2">F-box domain-containing protein</fullName>
    </recommendedName>
</protein>
<dbReference type="EMBL" id="JAPEUY010000021">
    <property type="protein sequence ID" value="KAJ4362437.1"/>
    <property type="molecule type" value="Genomic_DNA"/>
</dbReference>
<evidence type="ECO:0000256" key="1">
    <source>
        <dbReference type="SAM" id="Coils"/>
    </source>
</evidence>
<keyword evidence="4" id="KW-1185">Reference proteome</keyword>